<keyword evidence="5" id="KW-0238">DNA-binding</keyword>
<dbReference type="Gene3D" id="3.40.50.2300">
    <property type="match status" value="1"/>
</dbReference>
<evidence type="ECO:0000313" key="14">
    <source>
        <dbReference type="Proteomes" id="UP000505355"/>
    </source>
</evidence>
<dbReference type="PRINTS" id="PR00344">
    <property type="entry name" value="BCTRLSENSOR"/>
</dbReference>
<dbReference type="SMART" id="SM00448">
    <property type="entry name" value="REC"/>
    <property type="match status" value="1"/>
</dbReference>
<keyword evidence="8" id="KW-1133">Transmembrane helix</keyword>
<dbReference type="PROSITE" id="PS01124">
    <property type="entry name" value="HTH_ARAC_FAMILY_2"/>
    <property type="match status" value="1"/>
</dbReference>
<dbReference type="RefSeq" id="WP_173415358.1">
    <property type="nucleotide sequence ID" value="NZ_CP054139.1"/>
</dbReference>
<dbReference type="PROSITE" id="PS50110">
    <property type="entry name" value="RESPONSE_REGULATORY"/>
    <property type="match status" value="1"/>
</dbReference>
<keyword evidence="9" id="KW-0732">Signal</keyword>
<dbReference type="InterPro" id="IPR018062">
    <property type="entry name" value="HTH_AraC-typ_CS"/>
</dbReference>
<feature type="domain" description="Response regulatory" evidence="12">
    <location>
        <begin position="1194"/>
        <end position="1309"/>
    </location>
</feature>
<dbReference type="Pfam" id="PF02518">
    <property type="entry name" value="HATPase_c"/>
    <property type="match status" value="1"/>
</dbReference>
<gene>
    <name evidence="13" type="ORF">HQ865_13285</name>
</gene>
<dbReference type="Pfam" id="PF07494">
    <property type="entry name" value="Reg_prop"/>
    <property type="match status" value="3"/>
</dbReference>
<dbReference type="GO" id="GO:0000155">
    <property type="term" value="F:phosphorelay sensor kinase activity"/>
    <property type="evidence" value="ECO:0007669"/>
    <property type="project" value="InterPro"/>
</dbReference>
<dbReference type="SUPFAM" id="SSF47384">
    <property type="entry name" value="Homodimeric domain of signal transducing histidine kinase"/>
    <property type="match status" value="1"/>
</dbReference>
<feature type="chain" id="PRO_5028839959" description="histidine kinase" evidence="9">
    <location>
        <begin position="23"/>
        <end position="1455"/>
    </location>
</feature>
<name>A0A7D4QAB3_9SPHI</name>
<dbReference type="SUPFAM" id="SSF52172">
    <property type="entry name" value="CheY-like"/>
    <property type="match status" value="1"/>
</dbReference>
<evidence type="ECO:0000256" key="8">
    <source>
        <dbReference type="SAM" id="Phobius"/>
    </source>
</evidence>
<dbReference type="InterPro" id="IPR011044">
    <property type="entry name" value="Quino_amine_DH_bsu"/>
</dbReference>
<reference evidence="13 14" key="1">
    <citation type="submission" date="2020-05" db="EMBL/GenBank/DDBJ databases">
        <title>Mucilaginibacter mali sp. nov.</title>
        <authorList>
            <person name="Kim H.S."/>
            <person name="Lee K.C."/>
            <person name="Suh M.K."/>
            <person name="Kim J.-S."/>
            <person name="Han K.-I."/>
            <person name="Eom M.K."/>
            <person name="Shin Y.K."/>
            <person name="Lee J.-S."/>
        </authorList>
    </citation>
    <scope>NUCLEOTIDE SEQUENCE [LARGE SCALE GENOMIC DNA]</scope>
    <source>
        <strain evidence="13 14">G2-14</strain>
    </source>
</reference>
<dbReference type="InterPro" id="IPR009057">
    <property type="entry name" value="Homeodomain-like_sf"/>
</dbReference>
<evidence type="ECO:0000259" key="12">
    <source>
        <dbReference type="PROSITE" id="PS50110"/>
    </source>
</evidence>
<organism evidence="13 14">
    <name type="scientific">Mucilaginibacter mali</name>
    <dbReference type="NCBI Taxonomy" id="2740462"/>
    <lineage>
        <taxon>Bacteria</taxon>
        <taxon>Pseudomonadati</taxon>
        <taxon>Bacteroidota</taxon>
        <taxon>Sphingobacteriia</taxon>
        <taxon>Sphingobacteriales</taxon>
        <taxon>Sphingobacteriaceae</taxon>
        <taxon>Mucilaginibacter</taxon>
    </lineage>
</organism>
<feature type="domain" description="Histidine kinase" evidence="11">
    <location>
        <begin position="941"/>
        <end position="1155"/>
    </location>
</feature>
<comment type="catalytic activity">
    <reaction evidence="1">
        <text>ATP + protein L-histidine = ADP + protein N-phospho-L-histidine.</text>
        <dbReference type="EC" id="2.7.13.3"/>
    </reaction>
</comment>
<dbReference type="Pfam" id="PF00072">
    <property type="entry name" value="Response_reg"/>
    <property type="match status" value="1"/>
</dbReference>
<dbReference type="Gene3D" id="2.60.40.10">
    <property type="entry name" value="Immunoglobulins"/>
    <property type="match status" value="1"/>
</dbReference>
<dbReference type="InterPro" id="IPR011006">
    <property type="entry name" value="CheY-like_superfamily"/>
</dbReference>
<keyword evidence="14" id="KW-1185">Reference proteome</keyword>
<dbReference type="Gene3D" id="1.10.287.130">
    <property type="match status" value="1"/>
</dbReference>
<dbReference type="InterPro" id="IPR003661">
    <property type="entry name" value="HisK_dim/P_dom"/>
</dbReference>
<evidence type="ECO:0000259" key="10">
    <source>
        <dbReference type="PROSITE" id="PS01124"/>
    </source>
</evidence>
<protein>
    <recommendedName>
        <fullName evidence="2">histidine kinase</fullName>
        <ecNumber evidence="2">2.7.13.3</ecNumber>
    </recommendedName>
</protein>
<dbReference type="SUPFAM" id="SSF55874">
    <property type="entry name" value="ATPase domain of HSP90 chaperone/DNA topoisomerase II/histidine kinase"/>
    <property type="match status" value="1"/>
</dbReference>
<dbReference type="Pfam" id="PF07495">
    <property type="entry name" value="Y_Y_Y"/>
    <property type="match status" value="1"/>
</dbReference>
<dbReference type="InterPro" id="IPR005467">
    <property type="entry name" value="His_kinase_dom"/>
</dbReference>
<keyword evidence="8" id="KW-0812">Transmembrane</keyword>
<evidence type="ECO:0000256" key="2">
    <source>
        <dbReference type="ARBA" id="ARBA00012438"/>
    </source>
</evidence>
<dbReference type="InterPro" id="IPR015943">
    <property type="entry name" value="WD40/YVTN_repeat-like_dom_sf"/>
</dbReference>
<evidence type="ECO:0000256" key="4">
    <source>
        <dbReference type="ARBA" id="ARBA00023015"/>
    </source>
</evidence>
<evidence type="ECO:0000256" key="3">
    <source>
        <dbReference type="ARBA" id="ARBA00022553"/>
    </source>
</evidence>
<evidence type="ECO:0000259" key="11">
    <source>
        <dbReference type="PROSITE" id="PS50109"/>
    </source>
</evidence>
<dbReference type="InterPro" id="IPR003594">
    <property type="entry name" value="HATPase_dom"/>
</dbReference>
<dbReference type="SMART" id="SM00388">
    <property type="entry name" value="HisKA"/>
    <property type="match status" value="1"/>
</dbReference>
<evidence type="ECO:0000313" key="13">
    <source>
        <dbReference type="EMBL" id="QKJ30685.1"/>
    </source>
</evidence>
<feature type="modified residue" description="4-aspartylphosphate" evidence="7">
    <location>
        <position position="1242"/>
    </location>
</feature>
<dbReference type="InterPro" id="IPR001789">
    <property type="entry name" value="Sig_transdc_resp-reg_receiver"/>
</dbReference>
<dbReference type="CDD" id="cd00082">
    <property type="entry name" value="HisKA"/>
    <property type="match status" value="1"/>
</dbReference>
<dbReference type="Gene3D" id="1.10.10.60">
    <property type="entry name" value="Homeodomain-like"/>
    <property type="match status" value="1"/>
</dbReference>
<keyword evidence="8" id="KW-0472">Membrane</keyword>
<evidence type="ECO:0000256" key="6">
    <source>
        <dbReference type="ARBA" id="ARBA00023163"/>
    </source>
</evidence>
<feature type="signal peptide" evidence="9">
    <location>
        <begin position="1"/>
        <end position="22"/>
    </location>
</feature>
<dbReference type="GO" id="GO:0043565">
    <property type="term" value="F:sequence-specific DNA binding"/>
    <property type="evidence" value="ECO:0007669"/>
    <property type="project" value="InterPro"/>
</dbReference>
<dbReference type="EMBL" id="CP054139">
    <property type="protein sequence ID" value="QKJ30685.1"/>
    <property type="molecule type" value="Genomic_DNA"/>
</dbReference>
<dbReference type="SUPFAM" id="SSF46689">
    <property type="entry name" value="Homeodomain-like"/>
    <property type="match status" value="1"/>
</dbReference>
<dbReference type="InterPro" id="IPR018060">
    <property type="entry name" value="HTH_AraC"/>
</dbReference>
<keyword evidence="4" id="KW-0805">Transcription regulation</keyword>
<dbReference type="SUPFAM" id="SSF63829">
    <property type="entry name" value="Calcium-dependent phosphotriesterase"/>
    <property type="match status" value="2"/>
</dbReference>
<dbReference type="CDD" id="cd17574">
    <property type="entry name" value="REC_OmpR"/>
    <property type="match status" value="1"/>
</dbReference>
<dbReference type="SUPFAM" id="SSF50969">
    <property type="entry name" value="YVTN repeat-like/Quinoprotein amine dehydrogenase"/>
    <property type="match status" value="1"/>
</dbReference>
<feature type="domain" description="HTH araC/xylS-type" evidence="10">
    <location>
        <begin position="1344"/>
        <end position="1443"/>
    </location>
</feature>
<dbReference type="Pfam" id="PF12833">
    <property type="entry name" value="HTH_18"/>
    <property type="match status" value="1"/>
</dbReference>
<dbReference type="SMART" id="SM00342">
    <property type="entry name" value="HTH_ARAC"/>
    <property type="match status" value="1"/>
</dbReference>
<dbReference type="InterPro" id="IPR036890">
    <property type="entry name" value="HATPase_C_sf"/>
</dbReference>
<dbReference type="InterPro" id="IPR004358">
    <property type="entry name" value="Sig_transdc_His_kin-like_C"/>
</dbReference>
<proteinExistence type="predicted"/>
<dbReference type="PROSITE" id="PS50109">
    <property type="entry name" value="HIS_KIN"/>
    <property type="match status" value="1"/>
</dbReference>
<dbReference type="InterPro" id="IPR011110">
    <property type="entry name" value="Reg_prop"/>
</dbReference>
<dbReference type="Gene3D" id="2.130.10.10">
    <property type="entry name" value="YVTN repeat-like/Quinoprotein amine dehydrogenase"/>
    <property type="match status" value="4"/>
</dbReference>
<dbReference type="SMART" id="SM00387">
    <property type="entry name" value="HATPase_c"/>
    <property type="match status" value="1"/>
</dbReference>
<dbReference type="Proteomes" id="UP000505355">
    <property type="component" value="Chromosome"/>
</dbReference>
<evidence type="ECO:0000256" key="9">
    <source>
        <dbReference type="SAM" id="SignalP"/>
    </source>
</evidence>
<dbReference type="InterPro" id="IPR036097">
    <property type="entry name" value="HisK_dim/P_sf"/>
</dbReference>
<evidence type="ECO:0000256" key="5">
    <source>
        <dbReference type="ARBA" id="ARBA00023125"/>
    </source>
</evidence>
<dbReference type="KEGG" id="mmab:HQ865_13285"/>
<sequence>MAHHKHKYLLLALLLITITVFAQPKAIVEHYSTDDGLSHVAVNCIIKDQQGFMWFSTWNGINRFDGSRFISYKSVPGDRSPLKNDRIDAIVDGDVDHLWLKSYDSQIYSFNKASGKISPLNTVFPAAIRAKLKFKNVLASNDGQLWLESAGLGIFYFPDAYNTPANYTRYYSGRNADRWIASNDINFFHIDHNQNVWIGTAGGLTLLKKERDSFQPASQVVKNDPVTDITEGDRFLYTVSAGGQLYVTDKHTGHTIVKRIANSRINNTLISRKRDVLYASGSDGDLFECDLQNFAVRKIAKASAEIFTLFEDSKGSLWIEPAKEGVLRYDPQSGALKFYSQLTDANSRFIGNHYQVFEDKNGLVWIAMKKGGFGYYDTAKDQVLYFFDDPNDPNRKFSNNVAHWYYDPAGVLWLVTNEHELEKVVFQQSNFQQYKLETHGRFKSENDVRGLAVDRKGRIWVGTKGNKLYVLQNGNKLSNVFTNEPASGLGQVYTITPDSGGAVWMGTKSNGLYKAEPVNADGTTYKLIHYQADDNDKHSISSNQIYTVLQDSRGRIWAGSFDGGLNLFVSNGGAAHFVRQADLLKGVPQGAFNKIRKMSLDGAGNIWVATTDGIMVIQAQSDQLPFRAKTYSKVAGDITSLGSNDVQYVYRDDKNTMWLGTSGGGLSKAMGNDPLNSLKFQNYTSRDGLFNDYIVSLASDADDNLWLASQTGLTRFNPSSGEFRTYDSSDGIPRTVFSESACIKMPQSGIVFGTMSGLLSFDPEQLTDQRIFGRIVFTNVQVNNQDIALLDNSSLLAHQVNELESLQLKYDQSTVSFDYTVLDYRSGNKQNYMFRLAGFDTVWRSSRGFQRTTYTNLPPGQYKFEMKCVSPGLYTNTPYRSLIINILPPPWLTWWAYLLYFAVAVVIFVLIRKNTLTMLRLRQSIAVEQHIATLKTTFFTNISHELRTPLTLIINPITAIAETENLSENGKEYISIVQKNASRIMRFINQLLDLRKVQSGKAVMNYQQIELIGFIKDVGSYFAEIAKEKNISQTLNSNVNEITCRIDPEKIDIVLYNILANAYKFSPPGKHIDIDVYAKDEIIKILISDEAGGVPPDNLNDLFKLFYEGDHHHQKGSGIGLALSKEMIALHEGKIWADNNYKGGLTISIELKNINVVAAPVIAPVEPALATEMTLDEAIADVVEHMEEHTGKEQILLVEDNADLRAFLRLQIDNKYRLETAEDGIKGLEQARKLLPDLIISDIMMPGMDGITMLEQLKNDETTSHIPVILLSAKQAVEDQIQGLRYGADAYITKPFNNNFLIATIDNIIAKRKLYFQSITGEKQAMDISPSPVVITSHDESFLKKLIGIVEGGMPDPDFNIDAVAALMNMSRSPFYKKIKSLTGLAPVEFIREMRLKRARQYMDAGETVVSDIACKVGFYNVKYFSTCFKDKFEKSPSDYIKGIHELSMDSTRPY</sequence>
<accession>A0A7D4QAB3</accession>
<dbReference type="GO" id="GO:0003700">
    <property type="term" value="F:DNA-binding transcription factor activity"/>
    <property type="evidence" value="ECO:0007669"/>
    <property type="project" value="InterPro"/>
</dbReference>
<dbReference type="InterPro" id="IPR011123">
    <property type="entry name" value="Y_Y_Y"/>
</dbReference>
<evidence type="ECO:0000256" key="1">
    <source>
        <dbReference type="ARBA" id="ARBA00000085"/>
    </source>
</evidence>
<dbReference type="EC" id="2.7.13.3" evidence="2"/>
<dbReference type="PROSITE" id="PS00041">
    <property type="entry name" value="HTH_ARAC_FAMILY_1"/>
    <property type="match status" value="1"/>
</dbReference>
<dbReference type="PANTHER" id="PTHR43547">
    <property type="entry name" value="TWO-COMPONENT HISTIDINE KINASE"/>
    <property type="match status" value="1"/>
</dbReference>
<evidence type="ECO:0000256" key="7">
    <source>
        <dbReference type="PROSITE-ProRule" id="PRU00169"/>
    </source>
</evidence>
<keyword evidence="6" id="KW-0804">Transcription</keyword>
<feature type="transmembrane region" description="Helical" evidence="8">
    <location>
        <begin position="891"/>
        <end position="911"/>
    </location>
</feature>
<dbReference type="Pfam" id="PF00512">
    <property type="entry name" value="HisKA"/>
    <property type="match status" value="1"/>
</dbReference>
<dbReference type="PANTHER" id="PTHR43547:SF2">
    <property type="entry name" value="HYBRID SIGNAL TRANSDUCTION HISTIDINE KINASE C"/>
    <property type="match status" value="1"/>
</dbReference>
<keyword evidence="3 7" id="KW-0597">Phosphoprotein</keyword>
<dbReference type="InterPro" id="IPR013783">
    <property type="entry name" value="Ig-like_fold"/>
</dbReference>
<dbReference type="FunFam" id="1.10.287.130:FF:000045">
    <property type="entry name" value="Two-component system sensor histidine kinase/response regulator"/>
    <property type="match status" value="1"/>
</dbReference>
<dbReference type="Gene3D" id="3.30.565.10">
    <property type="entry name" value="Histidine kinase-like ATPase, C-terminal domain"/>
    <property type="match status" value="1"/>
</dbReference>